<feature type="compositionally biased region" description="Low complexity" evidence="2">
    <location>
        <begin position="54"/>
        <end position="67"/>
    </location>
</feature>
<evidence type="ECO:0000256" key="1">
    <source>
        <dbReference type="SAM" id="Coils"/>
    </source>
</evidence>
<accession>A0AAV9VQ35</accession>
<evidence type="ECO:0000256" key="2">
    <source>
        <dbReference type="SAM" id="MobiDB-lite"/>
    </source>
</evidence>
<feature type="transmembrane region" description="Helical" evidence="3">
    <location>
        <begin position="137"/>
        <end position="161"/>
    </location>
</feature>
<feature type="coiled-coil region" evidence="1">
    <location>
        <begin position="185"/>
        <end position="212"/>
    </location>
</feature>
<keyword evidence="3" id="KW-0812">Transmembrane</keyword>
<dbReference type="EMBL" id="JAVHNS010000001">
    <property type="protein sequence ID" value="KAK6363532.1"/>
    <property type="molecule type" value="Genomic_DNA"/>
</dbReference>
<name>A0AAV9VQ35_9PEZI</name>
<feature type="chain" id="PRO_5043844153" evidence="4">
    <location>
        <begin position="24"/>
        <end position="475"/>
    </location>
</feature>
<comment type="caution">
    <text evidence="5">The sequence shown here is derived from an EMBL/GenBank/DDBJ whole genome shotgun (WGS) entry which is preliminary data.</text>
</comment>
<organism evidence="5 6">
    <name type="scientific">Orbilia blumenaviensis</name>
    <dbReference type="NCBI Taxonomy" id="1796055"/>
    <lineage>
        <taxon>Eukaryota</taxon>
        <taxon>Fungi</taxon>
        <taxon>Dikarya</taxon>
        <taxon>Ascomycota</taxon>
        <taxon>Pezizomycotina</taxon>
        <taxon>Orbiliomycetes</taxon>
        <taxon>Orbiliales</taxon>
        <taxon>Orbiliaceae</taxon>
        <taxon>Orbilia</taxon>
    </lineage>
</organism>
<evidence type="ECO:0000313" key="5">
    <source>
        <dbReference type="EMBL" id="KAK6363532.1"/>
    </source>
</evidence>
<evidence type="ECO:0000256" key="3">
    <source>
        <dbReference type="SAM" id="Phobius"/>
    </source>
</evidence>
<evidence type="ECO:0000313" key="6">
    <source>
        <dbReference type="Proteomes" id="UP001373714"/>
    </source>
</evidence>
<gene>
    <name evidence="5" type="ORF">TWF730_000963</name>
</gene>
<feature type="compositionally biased region" description="Polar residues" evidence="2">
    <location>
        <begin position="89"/>
        <end position="108"/>
    </location>
</feature>
<feature type="region of interest" description="Disordered" evidence="2">
    <location>
        <begin position="29"/>
        <end position="127"/>
    </location>
</feature>
<evidence type="ECO:0000256" key="4">
    <source>
        <dbReference type="SAM" id="SignalP"/>
    </source>
</evidence>
<proteinExistence type="predicted"/>
<protein>
    <submittedName>
        <fullName evidence="5">Uncharacterized protein</fullName>
    </submittedName>
</protein>
<dbReference type="AlphaFoldDB" id="A0AAV9VQ35"/>
<feature type="signal peptide" evidence="4">
    <location>
        <begin position="1"/>
        <end position="23"/>
    </location>
</feature>
<keyword evidence="6" id="KW-1185">Reference proteome</keyword>
<keyword evidence="4" id="KW-0732">Signal</keyword>
<keyword evidence="1" id="KW-0175">Coiled coil</keyword>
<sequence length="475" mass="49927">MATIMEPLRLGIPLMALVGHALAQVNNPPLSEGSTIEPNPTATTNVPGGGGPGAESSTAASGPGASTEEPKPTASNGNPDNSGGGPVTDLNSGTVVGGASSTNPQGPESTGPAGNEASITSTPGVAVEGRSNNNNPVLTGLTILFAILFAVALAFAIFFFVKRRQDRRKGYSTAYSTPEAGGYSDKGANAQIESLQSQLTDANRRLTSVQGTLLAAGQKPQTKDDNTLSREYTQLGTDVVGWAGNYFKASNDAINLTTELYEFLTEHVPDYQSLLTSGKTKQLVVRAIVSQVLQESFETGAFFGNAMAAITPLIRTSSAPANAINNWRSETFFLLEKSDDFSSQRKAAVSIISDKIEQLTYPLAATKQTFQGDPARYKFLEGVVKKAADLALALGKQRANFQVLSEPAGCEFGHATMDDVSQQTDVITSADGATTHPLEGRPIKATVFPLLLKYGNESGEGYDQITILSKAKVLV</sequence>
<dbReference type="Proteomes" id="UP001373714">
    <property type="component" value="Unassembled WGS sequence"/>
</dbReference>
<reference evidence="5 6" key="1">
    <citation type="submission" date="2019-10" db="EMBL/GenBank/DDBJ databases">
        <authorList>
            <person name="Palmer J.M."/>
        </authorList>
    </citation>
    <scope>NUCLEOTIDE SEQUENCE [LARGE SCALE GENOMIC DNA]</scope>
    <source>
        <strain evidence="5 6">TWF730</strain>
    </source>
</reference>
<keyword evidence="3" id="KW-1133">Transmembrane helix</keyword>
<keyword evidence="3" id="KW-0472">Membrane</keyword>